<dbReference type="OrthoDB" id="48036at2759"/>
<keyword evidence="4" id="KW-1185">Reference proteome</keyword>
<dbReference type="AlphaFoldDB" id="A0A7R8UVZ0"/>
<dbReference type="InterPro" id="IPR052436">
    <property type="entry name" value="LTO1_adapter"/>
</dbReference>
<name>A0A7R8UVZ0_HERIL</name>
<dbReference type="PANTHER" id="PTHR28532">
    <property type="entry name" value="GEO13458P1"/>
    <property type="match status" value="1"/>
</dbReference>
<evidence type="ECO:0000313" key="4">
    <source>
        <dbReference type="Proteomes" id="UP000594454"/>
    </source>
</evidence>
<dbReference type="InParanoid" id="A0A7R8UVZ0"/>
<protein>
    <recommendedName>
        <fullName evidence="2">Essential protein Yae1 N-terminal domain-containing protein</fullName>
    </recommendedName>
</protein>
<evidence type="ECO:0000259" key="2">
    <source>
        <dbReference type="Pfam" id="PF09811"/>
    </source>
</evidence>
<comment type="similarity">
    <text evidence="1">Belongs to the LTO1 family.</text>
</comment>
<dbReference type="EMBL" id="LR899012">
    <property type="protein sequence ID" value="CAD7088120.1"/>
    <property type="molecule type" value="Genomic_DNA"/>
</dbReference>
<proteinExistence type="inferred from homology"/>
<gene>
    <name evidence="3" type="ORF">HERILL_LOCUS10774</name>
</gene>
<dbReference type="Pfam" id="PF09811">
    <property type="entry name" value="Yae1_N"/>
    <property type="match status" value="1"/>
</dbReference>
<accession>A0A7R8UVZ0</accession>
<feature type="domain" description="Essential protein Yae1 N-terminal" evidence="2">
    <location>
        <begin position="26"/>
        <end position="59"/>
    </location>
</feature>
<dbReference type="PANTHER" id="PTHR28532:SF1">
    <property type="entry name" value="ORAL CANCER OVEREXPRESSED 1"/>
    <property type="match status" value="1"/>
</dbReference>
<sequence>MVSAERDINDVFDEILLTEESLTKQGYNEGYERGLAEGNIEGYQLGYGKGYELGKEFGLTIQMWTYYQR</sequence>
<dbReference type="InterPro" id="IPR019191">
    <property type="entry name" value="Essential_protein_Yae1_N"/>
</dbReference>
<evidence type="ECO:0000313" key="3">
    <source>
        <dbReference type="EMBL" id="CAD7088120.1"/>
    </source>
</evidence>
<evidence type="ECO:0000256" key="1">
    <source>
        <dbReference type="ARBA" id="ARBA00038090"/>
    </source>
</evidence>
<dbReference type="Proteomes" id="UP000594454">
    <property type="component" value="Chromosome 4"/>
</dbReference>
<organism evidence="3 4">
    <name type="scientific">Hermetia illucens</name>
    <name type="common">Black soldier fly</name>
    <dbReference type="NCBI Taxonomy" id="343691"/>
    <lineage>
        <taxon>Eukaryota</taxon>
        <taxon>Metazoa</taxon>
        <taxon>Ecdysozoa</taxon>
        <taxon>Arthropoda</taxon>
        <taxon>Hexapoda</taxon>
        <taxon>Insecta</taxon>
        <taxon>Pterygota</taxon>
        <taxon>Neoptera</taxon>
        <taxon>Endopterygota</taxon>
        <taxon>Diptera</taxon>
        <taxon>Brachycera</taxon>
        <taxon>Stratiomyomorpha</taxon>
        <taxon>Stratiomyidae</taxon>
        <taxon>Hermetiinae</taxon>
        <taxon>Hermetia</taxon>
    </lineage>
</organism>
<reference evidence="3 4" key="1">
    <citation type="submission" date="2020-11" db="EMBL/GenBank/DDBJ databases">
        <authorList>
            <person name="Wallbank WR R."/>
            <person name="Pardo Diaz C."/>
            <person name="Kozak K."/>
            <person name="Martin S."/>
            <person name="Jiggins C."/>
            <person name="Moest M."/>
            <person name="Warren A I."/>
            <person name="Generalovic N T."/>
            <person name="Byers J.R.P. K."/>
            <person name="Montejo-Kovacevich G."/>
            <person name="Yen C E."/>
        </authorList>
    </citation>
    <scope>NUCLEOTIDE SEQUENCE [LARGE SCALE GENOMIC DNA]</scope>
</reference>